<evidence type="ECO:0000259" key="2">
    <source>
        <dbReference type="PROSITE" id="PS50106"/>
    </source>
</evidence>
<dbReference type="InterPro" id="IPR036034">
    <property type="entry name" value="PDZ_sf"/>
</dbReference>
<protein>
    <recommendedName>
        <fullName evidence="2">PDZ domain-containing protein</fullName>
    </recommendedName>
</protein>
<dbReference type="InterPro" id="IPR001478">
    <property type="entry name" value="PDZ"/>
</dbReference>
<dbReference type="HOGENOM" id="CLU_854919_0_0_6"/>
<keyword evidence="4" id="KW-1185">Reference proteome</keyword>
<accession>A0A0A7EIQ0</accession>
<name>A0A0A7EIQ0_9GAMM</name>
<feature type="signal peptide" evidence="1">
    <location>
        <begin position="1"/>
        <end position="22"/>
    </location>
</feature>
<dbReference type="EMBL" id="CP009888">
    <property type="protein sequence ID" value="AIY65857.1"/>
    <property type="molecule type" value="Genomic_DNA"/>
</dbReference>
<organism evidence="3 4">
    <name type="scientific">Pseudoalteromonas piratica</name>
    <dbReference type="NCBI Taxonomy" id="1348114"/>
    <lineage>
        <taxon>Bacteria</taxon>
        <taxon>Pseudomonadati</taxon>
        <taxon>Pseudomonadota</taxon>
        <taxon>Gammaproteobacteria</taxon>
        <taxon>Alteromonadales</taxon>
        <taxon>Pseudoalteromonadaceae</taxon>
        <taxon>Pseudoalteromonas</taxon>
    </lineage>
</organism>
<dbReference type="Gene3D" id="2.30.42.10">
    <property type="match status" value="1"/>
</dbReference>
<dbReference type="PROSITE" id="PS50106">
    <property type="entry name" value="PDZ"/>
    <property type="match status" value="1"/>
</dbReference>
<dbReference type="OrthoDB" id="6402251at2"/>
<evidence type="ECO:0000256" key="1">
    <source>
        <dbReference type="SAM" id="SignalP"/>
    </source>
</evidence>
<dbReference type="STRING" id="1348114.OM33_12500"/>
<reference evidence="3 4" key="1">
    <citation type="submission" date="2014-11" db="EMBL/GenBank/DDBJ databases">
        <title>Complete Genome Sequence of Pseudoalteromonas sp. Strain OCN003 Isolated from Kaneohe Bay, Oahu, Hawaii.</title>
        <authorList>
            <person name="Beurmann S."/>
            <person name="Videau P."/>
            <person name="Ushijima B."/>
            <person name="Smith A.M."/>
            <person name="Aeby G.S."/>
            <person name="Callahan S.M."/>
            <person name="Belcaid M."/>
        </authorList>
    </citation>
    <scope>NUCLEOTIDE SEQUENCE [LARGE SCALE GENOMIC DNA]</scope>
    <source>
        <strain evidence="3 4">OCN003</strain>
    </source>
</reference>
<feature type="domain" description="PDZ" evidence="2">
    <location>
        <begin position="66"/>
        <end position="121"/>
    </location>
</feature>
<proteinExistence type="predicted"/>
<feature type="chain" id="PRO_5002037947" description="PDZ domain-containing protein" evidence="1">
    <location>
        <begin position="23"/>
        <end position="325"/>
    </location>
</feature>
<dbReference type="Proteomes" id="UP000030341">
    <property type="component" value="Chromosome 1"/>
</dbReference>
<evidence type="ECO:0000313" key="4">
    <source>
        <dbReference type="Proteomes" id="UP000030341"/>
    </source>
</evidence>
<dbReference type="RefSeq" id="WP_038642151.1">
    <property type="nucleotide sequence ID" value="NZ_CP009888.1"/>
</dbReference>
<dbReference type="SUPFAM" id="SSF50156">
    <property type="entry name" value="PDZ domain-like"/>
    <property type="match status" value="1"/>
</dbReference>
<keyword evidence="1" id="KW-0732">Signal</keyword>
<sequence length="325" mass="36459">MKKYGYLLLSMAAMAWQQNAFASSNTYSLTEQSEQLLTQLENDISATFLSLAKSVKSDALDNANYSFTIPAKRYADLGVELDFMSEPTGFKVLKVIEGSVAAEQALQVGDIITHINRVSIQRLKEEWDFTSLWNIQPKNRKRSAEIFTHSSQFDDINTLWDITPEKSLSLTLLSNGEARKVSLVLPAISIPSITISVGDEIFENQSHTESAGCSAVVLDITKVPKGLGTLQALDFAKINGTPVRSSGINKNIRRRTFNSAEQQQIAFRLNNDLWNGNEEDIPMTMKLEPNTRYFIVGKLALQSSHLRTRDTWFPLVWKTEPMDCN</sequence>
<dbReference type="KEGG" id="pseo:OM33_12500"/>
<gene>
    <name evidence="3" type="ORF">OM33_12500</name>
</gene>
<evidence type="ECO:0000313" key="3">
    <source>
        <dbReference type="EMBL" id="AIY65857.1"/>
    </source>
</evidence>
<dbReference type="AlphaFoldDB" id="A0A0A7EIQ0"/>
<dbReference type="Pfam" id="PF00595">
    <property type="entry name" value="PDZ"/>
    <property type="match status" value="1"/>
</dbReference>